<gene>
    <name evidence="2" type="ORF">Thi970DRAFT_02965</name>
</gene>
<dbReference type="AlphaFoldDB" id="H8Z2J4"/>
<reference evidence="3" key="1">
    <citation type="submission" date="2011-06" db="EMBL/GenBank/DDBJ databases">
        <authorList>
            <consortium name="US DOE Joint Genome Institute (JGI-PGF)"/>
            <person name="Lucas S."/>
            <person name="Han J."/>
            <person name="Lapidus A."/>
            <person name="Cheng J.-F."/>
            <person name="Goodwin L."/>
            <person name="Pitluck S."/>
            <person name="Peters L."/>
            <person name="Land M.L."/>
            <person name="Hauser L."/>
            <person name="Vogl K."/>
            <person name="Liu Z."/>
            <person name="Overmann J."/>
            <person name="Frigaard N.-U."/>
            <person name="Bryant D.A."/>
            <person name="Woyke T.J."/>
        </authorList>
    </citation>
    <scope>NUCLEOTIDE SEQUENCE [LARGE SCALE GENOMIC DNA]</scope>
    <source>
        <strain evidence="3">970</strain>
    </source>
</reference>
<keyword evidence="1" id="KW-0812">Transmembrane</keyword>
<feature type="transmembrane region" description="Helical" evidence="1">
    <location>
        <begin position="66"/>
        <end position="85"/>
    </location>
</feature>
<protein>
    <submittedName>
        <fullName evidence="2">Uncharacterized protein</fullName>
    </submittedName>
</protein>
<proteinExistence type="predicted"/>
<keyword evidence="1" id="KW-1133">Transmembrane helix</keyword>
<sequence length="91" mass="10422">MPHLENWLYGLAFFLSIAVFLYSVFDLTRRLLARFALRVCRMREAREGGFICELKRKLQGFASRSLVSRVLLLVGSFGAALFIIIEHSAKL</sequence>
<feature type="transmembrane region" description="Helical" evidence="1">
    <location>
        <begin position="6"/>
        <end position="25"/>
    </location>
</feature>
<evidence type="ECO:0000313" key="3">
    <source>
        <dbReference type="Proteomes" id="UP000002964"/>
    </source>
</evidence>
<evidence type="ECO:0000256" key="1">
    <source>
        <dbReference type="SAM" id="Phobius"/>
    </source>
</evidence>
<dbReference type="Proteomes" id="UP000002964">
    <property type="component" value="Unassembled WGS sequence"/>
</dbReference>
<accession>H8Z2J4</accession>
<keyword evidence="3" id="KW-1185">Reference proteome</keyword>
<dbReference type="EMBL" id="JH603169">
    <property type="protein sequence ID" value="EIC22687.1"/>
    <property type="molecule type" value="Genomic_DNA"/>
</dbReference>
<keyword evidence="1" id="KW-0472">Membrane</keyword>
<organism evidence="2 3">
    <name type="scientific">Thiorhodovibrio frisius</name>
    <dbReference type="NCBI Taxonomy" id="631362"/>
    <lineage>
        <taxon>Bacteria</taxon>
        <taxon>Pseudomonadati</taxon>
        <taxon>Pseudomonadota</taxon>
        <taxon>Gammaproteobacteria</taxon>
        <taxon>Chromatiales</taxon>
        <taxon>Chromatiaceae</taxon>
        <taxon>Thiorhodovibrio</taxon>
    </lineage>
</organism>
<name>H8Z2J4_9GAMM</name>
<evidence type="ECO:0000313" key="2">
    <source>
        <dbReference type="EMBL" id="EIC22687.1"/>
    </source>
</evidence>
<dbReference type="HOGENOM" id="CLU_2426067_0_0_6"/>
<reference evidence="2 3" key="2">
    <citation type="submission" date="2011-11" db="EMBL/GenBank/DDBJ databases">
        <authorList>
            <consortium name="US DOE Joint Genome Institute"/>
            <person name="Lucas S."/>
            <person name="Han J."/>
            <person name="Lapidus A."/>
            <person name="Cheng J.-F."/>
            <person name="Goodwin L."/>
            <person name="Pitluck S."/>
            <person name="Peters L."/>
            <person name="Ovchinnikova G."/>
            <person name="Zhang X."/>
            <person name="Detter J.C."/>
            <person name="Han C."/>
            <person name="Tapia R."/>
            <person name="Land M."/>
            <person name="Hauser L."/>
            <person name="Kyrpides N."/>
            <person name="Ivanova N."/>
            <person name="Pagani I."/>
            <person name="Vogl K."/>
            <person name="Liu Z."/>
            <person name="Overmann J."/>
            <person name="Frigaard N.-U."/>
            <person name="Bryant D."/>
            <person name="Woyke T."/>
        </authorList>
    </citation>
    <scope>NUCLEOTIDE SEQUENCE [LARGE SCALE GENOMIC DNA]</scope>
    <source>
        <strain evidence="2 3">970</strain>
    </source>
</reference>